<evidence type="ECO:0000259" key="1">
    <source>
        <dbReference type="PROSITE" id="PS50943"/>
    </source>
</evidence>
<dbReference type="SUPFAM" id="SSF47413">
    <property type="entry name" value="lambda repressor-like DNA-binding domains"/>
    <property type="match status" value="1"/>
</dbReference>
<dbReference type="InterPro" id="IPR010982">
    <property type="entry name" value="Lambda_DNA-bd_dom_sf"/>
</dbReference>
<accession>A0ABY6JI23</accession>
<dbReference type="Gene3D" id="1.10.260.40">
    <property type="entry name" value="lambda repressor-like DNA-binding domains"/>
    <property type="match status" value="1"/>
</dbReference>
<evidence type="ECO:0000313" key="2">
    <source>
        <dbReference type="EMBL" id="UYU32088.1"/>
    </source>
</evidence>
<dbReference type="PROSITE" id="PS50943">
    <property type="entry name" value="HTH_CROC1"/>
    <property type="match status" value="1"/>
</dbReference>
<protein>
    <submittedName>
        <fullName evidence="2">Helix-turn-helix domain-containing protein</fullName>
    </submittedName>
</protein>
<dbReference type="InterPro" id="IPR001387">
    <property type="entry name" value="Cro/C1-type_HTH"/>
</dbReference>
<dbReference type="Proteomes" id="UP001156318">
    <property type="component" value="Chromosome"/>
</dbReference>
<gene>
    <name evidence="2" type="ORF">KFZ77_00805</name>
</gene>
<feature type="domain" description="HTH cro/C1-type" evidence="1">
    <location>
        <begin position="52"/>
        <end position="106"/>
    </location>
</feature>
<reference evidence="2 3" key="1">
    <citation type="submission" date="2021-05" db="EMBL/GenBank/DDBJ databases">
        <title>Isolation, identification, and the growth promoting effects of Pantoea dispersa strain YSD J2 from the aboveground leaves of Cyperus esculentus L.Var. Sativus.</title>
        <authorList>
            <person name="Wang S."/>
            <person name="Tang X.M."/>
            <person name="Huang Y.N."/>
        </authorList>
    </citation>
    <scope>NUCLEOTIDE SEQUENCE [LARGE SCALE GENOMIC DNA]</scope>
    <source>
        <strain evidence="3">YSD YN2</strain>
    </source>
</reference>
<dbReference type="SMART" id="SM00530">
    <property type="entry name" value="HTH_XRE"/>
    <property type="match status" value="1"/>
</dbReference>
<dbReference type="EMBL" id="CP074352">
    <property type="protein sequence ID" value="UYU32088.1"/>
    <property type="molecule type" value="Genomic_DNA"/>
</dbReference>
<dbReference type="CDD" id="cd00093">
    <property type="entry name" value="HTH_XRE"/>
    <property type="match status" value="1"/>
</dbReference>
<dbReference type="Pfam" id="PF01381">
    <property type="entry name" value="HTH_3"/>
    <property type="match status" value="1"/>
</dbReference>
<evidence type="ECO:0000313" key="3">
    <source>
        <dbReference type="Proteomes" id="UP001156318"/>
    </source>
</evidence>
<proteinExistence type="predicted"/>
<organism evidence="2 3">
    <name type="scientific">Siccibacter colletis</name>
    <dbReference type="NCBI Taxonomy" id="1505757"/>
    <lineage>
        <taxon>Bacteria</taxon>
        <taxon>Pseudomonadati</taxon>
        <taxon>Pseudomonadota</taxon>
        <taxon>Gammaproteobacteria</taxon>
        <taxon>Enterobacterales</taxon>
        <taxon>Enterobacteriaceae</taxon>
        <taxon>Siccibacter</taxon>
    </lineage>
</organism>
<keyword evidence="3" id="KW-1185">Reference proteome</keyword>
<name>A0ABY6JI23_9ENTR</name>
<sequence>MNDNVITSLTWKLQSVSEELRKMRSELLTAAAESAPGNAASIDDLAAFGAQLNARRKALGIDLALLELQTGVSVSTLKRVFKDPEQVKFGTVVAVARALGVTLCSAV</sequence>